<keyword evidence="2" id="KW-1185">Reference proteome</keyword>
<organism evidence="1 2">
    <name type="scientific">Pelotomaculum thermopropionicum (strain DSM 13744 / JCM 10971 / SI)</name>
    <dbReference type="NCBI Taxonomy" id="370438"/>
    <lineage>
        <taxon>Bacteria</taxon>
        <taxon>Bacillati</taxon>
        <taxon>Bacillota</taxon>
        <taxon>Clostridia</taxon>
        <taxon>Eubacteriales</taxon>
        <taxon>Desulfotomaculaceae</taxon>
        <taxon>Pelotomaculum</taxon>
    </lineage>
</organism>
<proteinExistence type="predicted"/>
<dbReference type="PROSITE" id="PS51257">
    <property type="entry name" value="PROKAR_LIPOPROTEIN"/>
    <property type="match status" value="1"/>
</dbReference>
<evidence type="ECO:0000313" key="1">
    <source>
        <dbReference type="EMBL" id="BAF58581.1"/>
    </source>
</evidence>
<dbReference type="InterPro" id="IPR036900">
    <property type="entry name" value="A-D-PHexomutase_C_sf"/>
</dbReference>
<dbReference type="Proteomes" id="UP000006556">
    <property type="component" value="Chromosome"/>
</dbReference>
<dbReference type="eggNOG" id="COG1109">
    <property type="taxonomic scope" value="Bacteria"/>
</dbReference>
<dbReference type="AlphaFoldDB" id="A5D592"/>
<accession>A5D592</accession>
<dbReference type="EMBL" id="AP009389">
    <property type="protein sequence ID" value="BAF58581.1"/>
    <property type="molecule type" value="Genomic_DNA"/>
</dbReference>
<dbReference type="GO" id="GO:0016868">
    <property type="term" value="F:intramolecular phosphotransferase activity"/>
    <property type="evidence" value="ECO:0007669"/>
    <property type="project" value="InterPro"/>
</dbReference>
<dbReference type="SUPFAM" id="SSF55957">
    <property type="entry name" value="Phosphoglucomutase, C-terminal domain"/>
    <property type="match status" value="1"/>
</dbReference>
<sequence length="80" mass="8598">MLNKRLMIYITYLVLGFGLCSGAFAACGGGLVRVFNTQPVLVARCEAGTPEGLRRICTAVKKPWGVSLRLKNGNSPPDMV</sequence>
<dbReference type="HOGENOM" id="CLU_2586607_0_0_9"/>
<dbReference type="KEGG" id="pth:PTH_0399"/>
<name>A5D592_PELTS</name>
<protein>
    <submittedName>
        <fullName evidence="1">Hypothetical membrane protein</fullName>
    </submittedName>
</protein>
<evidence type="ECO:0000313" key="2">
    <source>
        <dbReference type="Proteomes" id="UP000006556"/>
    </source>
</evidence>
<reference evidence="2" key="1">
    <citation type="journal article" date="2008" name="Genome Res.">
        <title>The genome of Pelotomaculum thermopropionicum reveals niche-associated evolution in anaerobic microbiota.</title>
        <authorList>
            <person name="Kosaka T."/>
            <person name="Kato S."/>
            <person name="Shimoyama T."/>
            <person name="Ishii S."/>
            <person name="Abe T."/>
            <person name="Watanabe K."/>
        </authorList>
    </citation>
    <scope>NUCLEOTIDE SEQUENCE [LARGE SCALE GENOMIC DNA]</scope>
    <source>
        <strain evidence="2">DSM 13744 / JCM 10971 / SI</strain>
    </source>
</reference>
<gene>
    <name evidence="1" type="ordered locus">PTH_0399</name>
</gene>